<accession>A0A8S5ULX6</accession>
<organism evidence="1">
    <name type="scientific">Myoviridae sp. ctCo31</name>
    <dbReference type="NCBI Taxonomy" id="2825053"/>
    <lineage>
        <taxon>Viruses</taxon>
        <taxon>Duplodnaviria</taxon>
        <taxon>Heunggongvirae</taxon>
        <taxon>Uroviricota</taxon>
        <taxon>Caudoviricetes</taxon>
    </lineage>
</organism>
<dbReference type="EMBL" id="BK016109">
    <property type="protein sequence ID" value="DAF95505.1"/>
    <property type="molecule type" value="Genomic_DNA"/>
</dbReference>
<protein>
    <submittedName>
        <fullName evidence="1">Uncharacterized protein</fullName>
    </submittedName>
</protein>
<evidence type="ECO:0000313" key="1">
    <source>
        <dbReference type="EMBL" id="DAF95505.1"/>
    </source>
</evidence>
<proteinExistence type="predicted"/>
<sequence length="43" mass="4867">MITEKSFNYSIPFAKIYLSPTPLAPKPLTTSPFNNFLYSLLIS</sequence>
<reference evidence="1" key="1">
    <citation type="journal article" date="2021" name="Proc. Natl. Acad. Sci. U.S.A.">
        <title>A Catalog of Tens of Thousands of Viruses from Human Metagenomes Reveals Hidden Associations with Chronic Diseases.</title>
        <authorList>
            <person name="Tisza M.J."/>
            <person name="Buck C.B."/>
        </authorList>
    </citation>
    <scope>NUCLEOTIDE SEQUENCE</scope>
    <source>
        <strain evidence="1">CtCo31</strain>
    </source>
</reference>
<name>A0A8S5ULX6_9CAUD</name>